<dbReference type="Proteomes" id="UP000504630">
    <property type="component" value="Chromosome 1"/>
</dbReference>
<keyword evidence="10" id="KW-1185">Reference proteome</keyword>
<comment type="similarity">
    <text evidence="4">Belongs to the CDIP1/LITAF family.</text>
</comment>
<keyword evidence="7 8" id="KW-0472">Membrane</keyword>
<evidence type="ECO:0000256" key="1">
    <source>
        <dbReference type="ARBA" id="ARBA00004125"/>
    </source>
</evidence>
<keyword evidence="8" id="KW-1133">Transmembrane helix</keyword>
<dbReference type="GeneID" id="115015335"/>
<evidence type="ECO:0000256" key="7">
    <source>
        <dbReference type="ARBA" id="ARBA00023136"/>
    </source>
</evidence>
<accession>A0A6J2QKD6</accession>
<dbReference type="GO" id="GO:0005634">
    <property type="term" value="C:nucleus"/>
    <property type="evidence" value="ECO:0007669"/>
    <property type="project" value="TreeGrafter"/>
</dbReference>
<evidence type="ECO:0000256" key="8">
    <source>
        <dbReference type="SAM" id="Phobius"/>
    </source>
</evidence>
<evidence type="ECO:0000259" key="9">
    <source>
        <dbReference type="PROSITE" id="PS51837"/>
    </source>
</evidence>
<gene>
    <name evidence="11" type="primary">LOC115015335</name>
</gene>
<keyword evidence="5" id="KW-0479">Metal-binding</keyword>
<dbReference type="PANTHER" id="PTHR23292:SF46">
    <property type="entry name" value="LIPOPOLYSACCHARIDE-INDUCED TUMOR NECROSIS FACTOR-ALPHA FACTOR HOMOLOG"/>
    <property type="match status" value="1"/>
</dbReference>
<sequence>MEPPSYEEASRHPSGLSTVAFYIPPPPSYNASLYSPSTPPPTYGEAVTIQPEPFPVLTLPTVGIITHPLTQIGVTQSVGRGQTLPAVVVTQPQPVSISVTYLGDVPGVINCPHCHHVVTTKVSYYPGTAAWCMCVLLTIMGLVCGCCLIPFTIRSLQDAHHSCPQCGNKLHIYTR</sequence>
<name>A0A6J2QKD6_COTGO</name>
<dbReference type="PANTHER" id="PTHR23292">
    <property type="entry name" value="LIPOPOLYSACCHARIDE-INDUCED TUMOR NECROSIS FACTOR-ALPHA FACTOR"/>
    <property type="match status" value="1"/>
</dbReference>
<dbReference type="GO" id="GO:0008270">
    <property type="term" value="F:zinc ion binding"/>
    <property type="evidence" value="ECO:0007669"/>
    <property type="project" value="TreeGrafter"/>
</dbReference>
<evidence type="ECO:0000313" key="10">
    <source>
        <dbReference type="Proteomes" id="UP000504630"/>
    </source>
</evidence>
<keyword evidence="8" id="KW-0812">Transmembrane</keyword>
<protein>
    <submittedName>
        <fullName evidence="11">Lipopolysaccharide-induced tumor necrosis factor-alpha factor</fullName>
    </submittedName>
</protein>
<dbReference type="GO" id="GO:0098560">
    <property type="term" value="C:cytoplasmic side of late endosome membrane"/>
    <property type="evidence" value="ECO:0007669"/>
    <property type="project" value="TreeGrafter"/>
</dbReference>
<reference evidence="11" key="1">
    <citation type="submission" date="2025-08" db="UniProtKB">
        <authorList>
            <consortium name="RefSeq"/>
        </authorList>
    </citation>
    <scope>IDENTIFICATION</scope>
</reference>
<dbReference type="GO" id="GO:0098574">
    <property type="term" value="C:cytoplasmic side of lysosomal membrane"/>
    <property type="evidence" value="ECO:0007669"/>
    <property type="project" value="TreeGrafter"/>
</dbReference>
<dbReference type="AlphaFoldDB" id="A0A6J2QKD6"/>
<evidence type="ECO:0000256" key="5">
    <source>
        <dbReference type="ARBA" id="ARBA00022723"/>
    </source>
</evidence>
<evidence type="ECO:0000256" key="4">
    <source>
        <dbReference type="ARBA" id="ARBA00005975"/>
    </source>
</evidence>
<comment type="subcellular location">
    <subcellularLocation>
        <location evidence="1">Endosome membrane</location>
        <topology evidence="1">Peripheral membrane protein</topology>
        <orientation evidence="1">Cytoplasmic side</orientation>
    </subcellularLocation>
    <subcellularLocation>
        <location evidence="2">Late endosome membrane</location>
    </subcellularLocation>
    <subcellularLocation>
        <location evidence="3">Lysosome membrane</location>
        <topology evidence="3">Peripheral membrane protein</topology>
        <orientation evidence="3">Cytoplasmic side</orientation>
    </subcellularLocation>
</comment>
<dbReference type="SMART" id="SM00714">
    <property type="entry name" value="LITAF"/>
    <property type="match status" value="1"/>
</dbReference>
<evidence type="ECO:0000256" key="6">
    <source>
        <dbReference type="ARBA" id="ARBA00022833"/>
    </source>
</evidence>
<evidence type="ECO:0000256" key="3">
    <source>
        <dbReference type="ARBA" id="ARBA00004630"/>
    </source>
</evidence>
<dbReference type="InterPro" id="IPR006629">
    <property type="entry name" value="LITAF"/>
</dbReference>
<dbReference type="KEGG" id="cgob:115015335"/>
<dbReference type="OrthoDB" id="4713066at2759"/>
<feature type="transmembrane region" description="Helical" evidence="8">
    <location>
        <begin position="128"/>
        <end position="151"/>
    </location>
</feature>
<proteinExistence type="inferred from homology"/>
<keyword evidence="6" id="KW-0862">Zinc</keyword>
<evidence type="ECO:0000256" key="2">
    <source>
        <dbReference type="ARBA" id="ARBA00004414"/>
    </source>
</evidence>
<organism evidence="10 11">
    <name type="scientific">Cottoperca gobio</name>
    <name type="common">Frogmouth</name>
    <name type="synonym">Aphritis gobio</name>
    <dbReference type="NCBI Taxonomy" id="56716"/>
    <lineage>
        <taxon>Eukaryota</taxon>
        <taxon>Metazoa</taxon>
        <taxon>Chordata</taxon>
        <taxon>Craniata</taxon>
        <taxon>Vertebrata</taxon>
        <taxon>Euteleostomi</taxon>
        <taxon>Actinopterygii</taxon>
        <taxon>Neopterygii</taxon>
        <taxon>Teleostei</taxon>
        <taxon>Neoteleostei</taxon>
        <taxon>Acanthomorphata</taxon>
        <taxon>Eupercaria</taxon>
        <taxon>Perciformes</taxon>
        <taxon>Notothenioidei</taxon>
        <taxon>Bovichtidae</taxon>
        <taxon>Cottoperca</taxon>
    </lineage>
</organism>
<evidence type="ECO:0000313" key="11">
    <source>
        <dbReference type="RefSeq" id="XP_029298379.1"/>
    </source>
</evidence>
<feature type="domain" description="LITAF" evidence="9">
    <location>
        <begin position="91"/>
        <end position="175"/>
    </location>
</feature>
<dbReference type="RefSeq" id="XP_029298379.1">
    <property type="nucleotide sequence ID" value="XM_029442519.1"/>
</dbReference>
<dbReference type="Pfam" id="PF10601">
    <property type="entry name" value="zf-LITAF-like"/>
    <property type="match status" value="1"/>
</dbReference>
<dbReference type="InParanoid" id="A0A6J2QKD6"/>
<dbReference type="PROSITE" id="PS51837">
    <property type="entry name" value="LITAF"/>
    <property type="match status" value="1"/>
</dbReference>
<dbReference type="InterPro" id="IPR037519">
    <property type="entry name" value="LITAF_fam"/>
</dbReference>